<dbReference type="Pfam" id="PF00112">
    <property type="entry name" value="Peptidase_C1"/>
    <property type="match status" value="1"/>
</dbReference>
<accession>A0AAV6YVP9</accession>
<dbReference type="InterPro" id="IPR000668">
    <property type="entry name" value="Peptidase_C1A_C"/>
</dbReference>
<evidence type="ECO:0000256" key="8">
    <source>
        <dbReference type="ARBA" id="ARBA00022807"/>
    </source>
</evidence>
<dbReference type="AlphaFoldDB" id="A0AAV6YVP9"/>
<evidence type="ECO:0000313" key="13">
    <source>
        <dbReference type="EMBL" id="KAG8540806.1"/>
    </source>
</evidence>
<evidence type="ECO:0000256" key="3">
    <source>
        <dbReference type="ARBA" id="ARBA00012537"/>
    </source>
</evidence>
<dbReference type="EMBL" id="WNYA01009235">
    <property type="protein sequence ID" value="KAG8540806.1"/>
    <property type="molecule type" value="Genomic_DNA"/>
</dbReference>
<evidence type="ECO:0000256" key="10">
    <source>
        <dbReference type="SAM" id="SignalP"/>
    </source>
</evidence>
<evidence type="ECO:0000256" key="4">
    <source>
        <dbReference type="ARBA" id="ARBA00015559"/>
    </source>
</evidence>
<reference evidence="13" key="1">
    <citation type="thesis" date="2020" institute="ProQuest LLC" country="789 East Eisenhower Parkway, Ann Arbor, MI, USA">
        <title>Comparative Genomics and Chromosome Evolution.</title>
        <authorList>
            <person name="Mudd A.B."/>
        </authorList>
    </citation>
    <scope>NUCLEOTIDE SEQUENCE</scope>
    <source>
        <strain evidence="13">237g6f4</strain>
        <tissue evidence="13">Blood</tissue>
    </source>
</reference>
<keyword evidence="14" id="KW-1185">Reference proteome</keyword>
<dbReference type="InterPro" id="IPR038765">
    <property type="entry name" value="Papain-like_cys_pep_sf"/>
</dbReference>
<sequence length="150" mass="16444">MWQSLALLCILASFASARNVPYFKPLSGEMINYINKLNTTWKAGHNFPNADIHYVKTLCGTLLGGSKRLPVRYSFVGDMDLPDNFDSREAWPNCPTIREIRDQGSCGSCWAFGAVEAISDRSCVHSNGKVNVEVSAEDLLSCCGLECGMG</sequence>
<dbReference type="EC" id="3.4.22.1" evidence="3"/>
<evidence type="ECO:0000259" key="12">
    <source>
        <dbReference type="Pfam" id="PF08127"/>
    </source>
</evidence>
<name>A0AAV6YVP9_ENGPU</name>
<keyword evidence="6 10" id="KW-0732">Signal</keyword>
<dbReference type="InterPro" id="IPR012599">
    <property type="entry name" value="Propeptide_C1A"/>
</dbReference>
<evidence type="ECO:0000256" key="2">
    <source>
        <dbReference type="ARBA" id="ARBA00008455"/>
    </source>
</evidence>
<comment type="similarity">
    <text evidence="2">Belongs to the peptidase C1 family.</text>
</comment>
<feature type="domain" description="Peptidase C1A propeptide" evidence="12">
    <location>
        <begin position="26"/>
        <end position="64"/>
    </location>
</feature>
<dbReference type="PROSITE" id="PS00139">
    <property type="entry name" value="THIOL_PROTEASE_CYS"/>
    <property type="match status" value="1"/>
</dbReference>
<evidence type="ECO:0000259" key="11">
    <source>
        <dbReference type="Pfam" id="PF00112"/>
    </source>
</evidence>
<protein>
    <recommendedName>
        <fullName evidence="4">Cathepsin B</fullName>
        <ecNumber evidence="3">3.4.22.1</ecNumber>
    </recommendedName>
</protein>
<dbReference type="InterPro" id="IPR000169">
    <property type="entry name" value="Pept_cys_AS"/>
</dbReference>
<dbReference type="InterPro" id="IPR013128">
    <property type="entry name" value="Peptidase_C1A"/>
</dbReference>
<dbReference type="FunFam" id="3.90.70.10:FF:000222">
    <property type="entry name" value="Cathepsin B"/>
    <property type="match status" value="1"/>
</dbReference>
<dbReference type="Pfam" id="PF08127">
    <property type="entry name" value="Propeptide_C1"/>
    <property type="match status" value="1"/>
</dbReference>
<feature type="domain" description="Peptidase C1A papain C-terminal" evidence="11">
    <location>
        <begin position="81"/>
        <end position="146"/>
    </location>
</feature>
<comment type="caution">
    <text evidence="13">The sequence shown here is derived from an EMBL/GenBank/DDBJ whole genome shotgun (WGS) entry which is preliminary data.</text>
</comment>
<evidence type="ECO:0000256" key="7">
    <source>
        <dbReference type="ARBA" id="ARBA00022801"/>
    </source>
</evidence>
<dbReference type="PANTHER" id="PTHR12411">
    <property type="entry name" value="CYSTEINE PROTEASE FAMILY C1-RELATED"/>
    <property type="match status" value="1"/>
</dbReference>
<evidence type="ECO:0000256" key="1">
    <source>
        <dbReference type="ARBA" id="ARBA00001754"/>
    </source>
</evidence>
<keyword evidence="9" id="KW-1015">Disulfide bond</keyword>
<evidence type="ECO:0000313" key="14">
    <source>
        <dbReference type="Proteomes" id="UP000824782"/>
    </source>
</evidence>
<dbReference type="Gene3D" id="3.90.70.10">
    <property type="entry name" value="Cysteine proteinases"/>
    <property type="match status" value="1"/>
</dbReference>
<keyword evidence="5" id="KW-0645">Protease</keyword>
<evidence type="ECO:0000256" key="6">
    <source>
        <dbReference type="ARBA" id="ARBA00022729"/>
    </source>
</evidence>
<dbReference type="SUPFAM" id="SSF54001">
    <property type="entry name" value="Cysteine proteinases"/>
    <property type="match status" value="1"/>
</dbReference>
<dbReference type="Proteomes" id="UP000824782">
    <property type="component" value="Unassembled WGS sequence"/>
</dbReference>
<organism evidence="13 14">
    <name type="scientific">Engystomops pustulosus</name>
    <name type="common">Tungara frog</name>
    <name type="synonym">Physalaemus pustulosus</name>
    <dbReference type="NCBI Taxonomy" id="76066"/>
    <lineage>
        <taxon>Eukaryota</taxon>
        <taxon>Metazoa</taxon>
        <taxon>Chordata</taxon>
        <taxon>Craniata</taxon>
        <taxon>Vertebrata</taxon>
        <taxon>Euteleostomi</taxon>
        <taxon>Amphibia</taxon>
        <taxon>Batrachia</taxon>
        <taxon>Anura</taxon>
        <taxon>Neobatrachia</taxon>
        <taxon>Hyloidea</taxon>
        <taxon>Leptodactylidae</taxon>
        <taxon>Leiuperinae</taxon>
        <taxon>Engystomops</taxon>
    </lineage>
</organism>
<gene>
    <name evidence="13" type="ORF">GDO81_018516</name>
</gene>
<dbReference type="GO" id="GO:0006508">
    <property type="term" value="P:proteolysis"/>
    <property type="evidence" value="ECO:0007669"/>
    <property type="project" value="UniProtKB-KW"/>
</dbReference>
<evidence type="ECO:0000256" key="5">
    <source>
        <dbReference type="ARBA" id="ARBA00022670"/>
    </source>
</evidence>
<evidence type="ECO:0000256" key="9">
    <source>
        <dbReference type="ARBA" id="ARBA00023157"/>
    </source>
</evidence>
<keyword evidence="8" id="KW-0788">Thiol protease</keyword>
<comment type="catalytic activity">
    <reaction evidence="1">
        <text>Hydrolysis of proteins with broad specificity for peptide bonds. Preferentially cleaves -Arg-Arg-|-Xaa bonds in small molecule substrates (thus differing from cathepsin L). In addition to being an endopeptidase, shows peptidyl-dipeptidase activity, liberating C-terminal dipeptides.</text>
        <dbReference type="EC" id="3.4.22.1"/>
    </reaction>
</comment>
<keyword evidence="7" id="KW-0378">Hydrolase</keyword>
<dbReference type="GO" id="GO:0004197">
    <property type="term" value="F:cysteine-type endopeptidase activity"/>
    <property type="evidence" value="ECO:0007669"/>
    <property type="project" value="UniProtKB-EC"/>
</dbReference>
<feature type="chain" id="PRO_5044000710" description="Cathepsin B" evidence="10">
    <location>
        <begin position="18"/>
        <end position="150"/>
    </location>
</feature>
<proteinExistence type="inferred from homology"/>
<feature type="signal peptide" evidence="10">
    <location>
        <begin position="1"/>
        <end position="17"/>
    </location>
</feature>